<keyword evidence="1" id="KW-0812">Transmembrane</keyword>
<evidence type="ECO:0008006" key="4">
    <source>
        <dbReference type="Google" id="ProtNLM"/>
    </source>
</evidence>
<dbReference type="OrthoDB" id="29222at2157"/>
<dbReference type="AlphaFoldDB" id="F0QTV6"/>
<feature type="transmembrane region" description="Helical" evidence="1">
    <location>
        <begin position="138"/>
        <end position="159"/>
    </location>
</feature>
<keyword evidence="1" id="KW-1133">Transmembrane helix</keyword>
<sequence length="375" mass="41238">MNKSAILVLIIGLLITWLLTSSIGTLIKINESGSSQGTNSLNIHINLPQPAITLPPINITITQHINGTSGTELYVPLIPLPIIMPNIPINITKYLELNLRSQPIMTGGAQDTLGSQGGSGSNQQYTNTVITPLRISPILIIIVIIIAIIIISTGSLTIIRRESQEHAQVRGINESMAMKLKMNTNRGNTELINSLQSIDLMPGETVRTMSGWGGSAIIDLPIPKDLPLIWSPNIPLPIAVRENPVITVSGSGILRNGSLIMPSVGCYGLSVRLNDNNEMMFIRASNYRDDVIKFIRLNMGNFAIKNSVTIREAFRQLINEGIIANDNDSINRIIKLFEDVRYGLKDVDRHDYEEFLRALSRVFKNARVIVCESSA</sequence>
<dbReference type="GeneID" id="10288011"/>
<dbReference type="KEGG" id="vmo:VMUT_0359"/>
<dbReference type="EMBL" id="CP002529">
    <property type="protein sequence ID" value="ADY00572.1"/>
    <property type="molecule type" value="Genomic_DNA"/>
</dbReference>
<evidence type="ECO:0000313" key="3">
    <source>
        <dbReference type="Proteomes" id="UP000007485"/>
    </source>
</evidence>
<protein>
    <recommendedName>
        <fullName evidence="4">DUF4129 domain-containing protein</fullName>
    </recommendedName>
</protein>
<dbReference type="HOGENOM" id="CLU_728864_0_0_2"/>
<organism evidence="2 3">
    <name type="scientific">Vulcanisaeta moutnovskia (strain 768-28)</name>
    <dbReference type="NCBI Taxonomy" id="985053"/>
    <lineage>
        <taxon>Archaea</taxon>
        <taxon>Thermoproteota</taxon>
        <taxon>Thermoprotei</taxon>
        <taxon>Thermoproteales</taxon>
        <taxon>Thermoproteaceae</taxon>
        <taxon>Vulcanisaeta</taxon>
    </lineage>
</organism>
<dbReference type="RefSeq" id="WP_013603735.1">
    <property type="nucleotide sequence ID" value="NC_015151.1"/>
</dbReference>
<evidence type="ECO:0000313" key="2">
    <source>
        <dbReference type="EMBL" id="ADY00572.1"/>
    </source>
</evidence>
<keyword evidence="3" id="KW-1185">Reference proteome</keyword>
<gene>
    <name evidence="2" type="ordered locus">VMUT_0359</name>
</gene>
<keyword evidence="1" id="KW-0472">Membrane</keyword>
<evidence type="ECO:0000256" key="1">
    <source>
        <dbReference type="SAM" id="Phobius"/>
    </source>
</evidence>
<accession>F0QTV6</accession>
<dbReference type="STRING" id="985053.VMUT_0359"/>
<dbReference type="eggNOG" id="arCOG07425">
    <property type="taxonomic scope" value="Archaea"/>
</dbReference>
<name>F0QTV6_VULM7</name>
<reference evidence="2 3" key="1">
    <citation type="journal article" date="2011" name="J. Bacteriol.">
        <title>Complete genome sequence of 'Vulcanisaeta moutnovskia' strain 768-28, a novel member of the hyperthermophilic crenarchaeal genus vulcanisaeta.</title>
        <authorList>
            <person name="Gumerov V.M."/>
            <person name="Mardanov A.V."/>
            <person name="Beletsky A.V."/>
            <person name="Prokofeva M.I."/>
            <person name="Bonch-Osmolovskaya E.A."/>
            <person name="Ravin N.V."/>
            <person name="Skryabin K.G."/>
        </authorList>
    </citation>
    <scope>NUCLEOTIDE SEQUENCE [LARGE SCALE GENOMIC DNA]</scope>
    <source>
        <strain evidence="2 3">768-28</strain>
    </source>
</reference>
<dbReference type="Proteomes" id="UP000007485">
    <property type="component" value="Chromosome"/>
</dbReference>
<proteinExistence type="predicted"/>